<evidence type="ECO:0000259" key="2">
    <source>
        <dbReference type="Pfam" id="PF02481"/>
    </source>
</evidence>
<proteinExistence type="inferred from homology"/>
<reference evidence="4" key="1">
    <citation type="journal article" date="2015" name="Nature">
        <title>Complex archaea that bridge the gap between prokaryotes and eukaryotes.</title>
        <authorList>
            <person name="Spang A."/>
            <person name="Saw J.H."/>
            <person name="Jorgensen S.L."/>
            <person name="Zaremba-Niedzwiedzka K."/>
            <person name="Martijn J."/>
            <person name="Lind A.E."/>
            <person name="van Eijk R."/>
            <person name="Schleper C."/>
            <person name="Guy L."/>
            <person name="Ettema T.J."/>
        </authorList>
    </citation>
    <scope>NUCLEOTIDE SEQUENCE</scope>
</reference>
<dbReference type="AlphaFoldDB" id="A0A0F9SLH6"/>
<sequence length="356" mass="38671">MALHRTPGVGPITFARLLTQFSDPEAVFNKPNTAENISARTRSALIDPDWNQVEQDLAWFAEPDRHIITLHDPRYPELLKQIADPPSLLFVQGDVDLLSQWQIAMVGSRNPSASGRDTAYEFARYMAQVGLTITSGLAMGIDAAAHQGALAGQGKTIAVIGTGLDRVYPAKHRDLAHDIVSTGAIVSEFALGTAPRAENFPRRNRIISGLSLGTLVVEAALQSGSLITARMALEQGREVFAIPGSIHNPLARGCHQLIRDGAKLVETAQDVLEELGSLAGVHGEEKHNIDDVEPALKLDDDYQLLLNHLGYDPIQIDLLIERCRLTADVVSSMLLLLELQGQVESLPGGRYVRIGH</sequence>
<dbReference type="SUPFAM" id="SSF102405">
    <property type="entry name" value="MCP/YpsA-like"/>
    <property type="match status" value="1"/>
</dbReference>
<dbReference type="Gene3D" id="3.40.50.450">
    <property type="match status" value="1"/>
</dbReference>
<dbReference type="InterPro" id="IPR003488">
    <property type="entry name" value="DprA"/>
</dbReference>
<dbReference type="Gene3D" id="1.10.10.10">
    <property type="entry name" value="Winged helix-like DNA-binding domain superfamily/Winged helix DNA-binding domain"/>
    <property type="match status" value="1"/>
</dbReference>
<dbReference type="PANTHER" id="PTHR43022">
    <property type="entry name" value="PROTEIN SMF"/>
    <property type="match status" value="1"/>
</dbReference>
<feature type="domain" description="Smf/DprA SLOG" evidence="2">
    <location>
        <begin position="67"/>
        <end position="275"/>
    </location>
</feature>
<dbReference type="EMBL" id="LAZR01002434">
    <property type="protein sequence ID" value="KKN30108.1"/>
    <property type="molecule type" value="Genomic_DNA"/>
</dbReference>
<protein>
    <submittedName>
        <fullName evidence="4">Uncharacterized protein</fullName>
    </submittedName>
</protein>
<accession>A0A0F9SLH6</accession>
<dbReference type="InterPro" id="IPR041614">
    <property type="entry name" value="DprA_WH"/>
</dbReference>
<comment type="similarity">
    <text evidence="1">Belongs to the DprA/Smf family.</text>
</comment>
<dbReference type="PANTHER" id="PTHR43022:SF1">
    <property type="entry name" value="PROTEIN SMF"/>
    <property type="match status" value="1"/>
</dbReference>
<dbReference type="GO" id="GO:0009294">
    <property type="term" value="P:DNA-mediated transformation"/>
    <property type="evidence" value="ECO:0007669"/>
    <property type="project" value="InterPro"/>
</dbReference>
<dbReference type="NCBIfam" id="TIGR00732">
    <property type="entry name" value="dprA"/>
    <property type="match status" value="1"/>
</dbReference>
<organism evidence="4">
    <name type="scientific">marine sediment metagenome</name>
    <dbReference type="NCBI Taxonomy" id="412755"/>
    <lineage>
        <taxon>unclassified sequences</taxon>
        <taxon>metagenomes</taxon>
        <taxon>ecological metagenomes</taxon>
    </lineage>
</organism>
<dbReference type="Pfam" id="PF17782">
    <property type="entry name" value="WHD_DprA"/>
    <property type="match status" value="1"/>
</dbReference>
<evidence type="ECO:0000313" key="4">
    <source>
        <dbReference type="EMBL" id="KKN30108.1"/>
    </source>
</evidence>
<name>A0A0F9SLH6_9ZZZZ</name>
<evidence type="ECO:0000256" key="1">
    <source>
        <dbReference type="ARBA" id="ARBA00006525"/>
    </source>
</evidence>
<dbReference type="Pfam" id="PF02481">
    <property type="entry name" value="DNA_processg_A"/>
    <property type="match status" value="1"/>
</dbReference>
<feature type="domain" description="DprA winged helix" evidence="3">
    <location>
        <begin position="294"/>
        <end position="349"/>
    </location>
</feature>
<dbReference type="InterPro" id="IPR057666">
    <property type="entry name" value="DrpA_SLOG"/>
</dbReference>
<evidence type="ECO:0000259" key="3">
    <source>
        <dbReference type="Pfam" id="PF17782"/>
    </source>
</evidence>
<gene>
    <name evidence="4" type="ORF">LCGC14_0837360</name>
</gene>
<comment type="caution">
    <text evidence="4">The sequence shown here is derived from an EMBL/GenBank/DDBJ whole genome shotgun (WGS) entry which is preliminary data.</text>
</comment>
<dbReference type="InterPro" id="IPR036388">
    <property type="entry name" value="WH-like_DNA-bd_sf"/>
</dbReference>